<dbReference type="InterPro" id="IPR036388">
    <property type="entry name" value="WH-like_DNA-bd_sf"/>
</dbReference>
<dbReference type="KEGG" id="ttu:TERTU_4188"/>
<feature type="domain" description="HTH hxlR-type" evidence="4">
    <location>
        <begin position="11"/>
        <end position="106"/>
    </location>
</feature>
<keyword evidence="6" id="KW-1185">Reference proteome</keyword>
<dbReference type="HOGENOM" id="CLU_111585_0_0_6"/>
<dbReference type="RefSeq" id="WP_015819796.1">
    <property type="nucleotide sequence ID" value="NC_012997.1"/>
</dbReference>
<dbReference type="STRING" id="377629.TERTU_4188"/>
<accession>C5BUM4</accession>
<dbReference type="GO" id="GO:0003677">
    <property type="term" value="F:DNA binding"/>
    <property type="evidence" value="ECO:0007669"/>
    <property type="project" value="UniProtKB-KW"/>
</dbReference>
<evidence type="ECO:0000313" key="6">
    <source>
        <dbReference type="Proteomes" id="UP000009080"/>
    </source>
</evidence>
<organism evidence="5 6">
    <name type="scientific">Teredinibacter turnerae (strain ATCC 39867 / T7901)</name>
    <dbReference type="NCBI Taxonomy" id="377629"/>
    <lineage>
        <taxon>Bacteria</taxon>
        <taxon>Pseudomonadati</taxon>
        <taxon>Pseudomonadota</taxon>
        <taxon>Gammaproteobacteria</taxon>
        <taxon>Cellvibrionales</taxon>
        <taxon>Cellvibrionaceae</taxon>
        <taxon>Teredinibacter</taxon>
    </lineage>
</organism>
<evidence type="ECO:0000259" key="4">
    <source>
        <dbReference type="PROSITE" id="PS51118"/>
    </source>
</evidence>
<keyword evidence="1" id="KW-0805">Transcription regulation</keyword>
<dbReference type="OrthoDB" id="9807069at2"/>
<dbReference type="PANTHER" id="PTHR33204:SF36">
    <property type="entry name" value="TRANSCRIPTIONAL REGULATORY PROTEIN"/>
    <property type="match status" value="1"/>
</dbReference>
<dbReference type="InterPro" id="IPR036390">
    <property type="entry name" value="WH_DNA-bd_sf"/>
</dbReference>
<keyword evidence="3" id="KW-0804">Transcription</keyword>
<dbReference type="EMBL" id="CP001614">
    <property type="protein sequence ID" value="ACR13681.1"/>
    <property type="molecule type" value="Genomic_DNA"/>
</dbReference>
<evidence type="ECO:0000256" key="3">
    <source>
        <dbReference type="ARBA" id="ARBA00023163"/>
    </source>
</evidence>
<dbReference type="eggNOG" id="COG1733">
    <property type="taxonomic scope" value="Bacteria"/>
</dbReference>
<evidence type="ECO:0000256" key="1">
    <source>
        <dbReference type="ARBA" id="ARBA00023015"/>
    </source>
</evidence>
<protein>
    <submittedName>
        <fullName evidence="5">Transcriptional regulator</fullName>
    </submittedName>
</protein>
<dbReference type="Gene3D" id="1.10.10.10">
    <property type="entry name" value="Winged helix-like DNA-binding domain superfamily/Winged helix DNA-binding domain"/>
    <property type="match status" value="1"/>
</dbReference>
<name>C5BUM4_TERTT</name>
<evidence type="ECO:0000313" key="5">
    <source>
        <dbReference type="EMBL" id="ACR13681.1"/>
    </source>
</evidence>
<evidence type="ECO:0000256" key="2">
    <source>
        <dbReference type="ARBA" id="ARBA00023125"/>
    </source>
</evidence>
<dbReference type="PROSITE" id="PS51118">
    <property type="entry name" value="HTH_HXLR"/>
    <property type="match status" value="1"/>
</dbReference>
<sequence>MKRTDFSSELCSLAQTLNIVGEWWTWLIIRDIQLGVSTFGAIQTHLKISKKVLTDRLTTLLDAEIIQIKEPGKPRSGYELTTKGLELTPIMRLMIQWGDKWIYDNQGPVTFVHNSCGHEARGTLVCDVCGEPMSSTDCTAHPNAELAQQWREYGLKVPER</sequence>
<dbReference type="InterPro" id="IPR002577">
    <property type="entry name" value="HTH_HxlR"/>
</dbReference>
<proteinExistence type="predicted"/>
<dbReference type="PANTHER" id="PTHR33204">
    <property type="entry name" value="TRANSCRIPTIONAL REGULATOR, MARR FAMILY"/>
    <property type="match status" value="1"/>
</dbReference>
<dbReference type="SUPFAM" id="SSF46785">
    <property type="entry name" value="Winged helix' DNA-binding domain"/>
    <property type="match status" value="1"/>
</dbReference>
<dbReference type="Pfam" id="PF01638">
    <property type="entry name" value="HxlR"/>
    <property type="match status" value="1"/>
</dbReference>
<keyword evidence="2" id="KW-0238">DNA-binding</keyword>
<reference evidence="5 6" key="1">
    <citation type="journal article" date="2009" name="PLoS ONE">
        <title>The complete genome of Teredinibacter turnerae T7901: an intracellular endosymbiont of marine wood-boring bivalves (shipworms).</title>
        <authorList>
            <person name="Yang J.C."/>
            <person name="Madupu R."/>
            <person name="Durkin A.S."/>
            <person name="Ekborg N.A."/>
            <person name="Pedamallu C.S."/>
            <person name="Hostetler J.B."/>
            <person name="Radune D."/>
            <person name="Toms B.S."/>
            <person name="Henrissat B."/>
            <person name="Coutinho P.M."/>
            <person name="Schwarz S."/>
            <person name="Field L."/>
            <person name="Trindade-Silva A.E."/>
            <person name="Soares C.A.G."/>
            <person name="Elshahawi S."/>
            <person name="Hanora A."/>
            <person name="Schmidt E.W."/>
            <person name="Haygood M.G."/>
            <person name="Posfai J."/>
            <person name="Benner J."/>
            <person name="Madinger C."/>
            <person name="Nove J."/>
            <person name="Anton B."/>
            <person name="Chaudhary K."/>
            <person name="Foster J."/>
            <person name="Holman A."/>
            <person name="Kumar S."/>
            <person name="Lessard P.A."/>
            <person name="Luyten Y.A."/>
            <person name="Slatko B."/>
            <person name="Wood N."/>
            <person name="Wu B."/>
            <person name="Teplitski M."/>
            <person name="Mougous J.D."/>
            <person name="Ward N."/>
            <person name="Eisen J.A."/>
            <person name="Badger J.H."/>
            <person name="Distel D.L."/>
        </authorList>
    </citation>
    <scope>NUCLEOTIDE SEQUENCE [LARGE SCALE GENOMIC DNA]</scope>
    <source>
        <strain evidence="6">ATCC 39867 / T7901</strain>
    </source>
</reference>
<gene>
    <name evidence="5" type="ordered locus">TERTU_4188</name>
</gene>
<dbReference type="Proteomes" id="UP000009080">
    <property type="component" value="Chromosome"/>
</dbReference>
<dbReference type="AlphaFoldDB" id="C5BUM4"/>